<dbReference type="eggNOG" id="ENOG5032R0Q">
    <property type="taxonomic scope" value="Bacteria"/>
</dbReference>
<proteinExistence type="predicted"/>
<keyword evidence="5" id="KW-1185">Reference proteome</keyword>
<dbReference type="Gene3D" id="3.40.1350.110">
    <property type="match status" value="1"/>
</dbReference>
<dbReference type="Pfam" id="PF21111">
    <property type="entry name" value="CDI_toxin_EC869_like"/>
    <property type="match status" value="1"/>
</dbReference>
<name>S0FNW4_RUMCE</name>
<dbReference type="AlphaFoldDB" id="S0FNW4"/>
<dbReference type="Proteomes" id="UP000014155">
    <property type="component" value="Unassembled WGS sequence"/>
</dbReference>
<dbReference type="InterPro" id="IPR033799">
    <property type="entry name" value="CdiA_EC869-like"/>
</dbReference>
<dbReference type="PATRIC" id="fig|1195236.3.peg.351"/>
<dbReference type="GO" id="GO:0004530">
    <property type="term" value="F:deoxyribonuclease I activity"/>
    <property type="evidence" value="ECO:0007669"/>
    <property type="project" value="InterPro"/>
</dbReference>
<dbReference type="STRING" id="1195236.CTER_5549"/>
<dbReference type="RefSeq" id="WP_004623230.1">
    <property type="nucleotide sequence ID" value="NZ_AORV01000010.1"/>
</dbReference>
<gene>
    <name evidence="4" type="ORF">CTER_5549</name>
</gene>
<organism evidence="4 5">
    <name type="scientific">Ruminiclostridium cellobioparum subsp. termitidis CT1112</name>
    <dbReference type="NCBI Taxonomy" id="1195236"/>
    <lineage>
        <taxon>Bacteria</taxon>
        <taxon>Bacillati</taxon>
        <taxon>Bacillota</taxon>
        <taxon>Clostridia</taxon>
        <taxon>Eubacteriales</taxon>
        <taxon>Oscillospiraceae</taxon>
        <taxon>Ruminiclostridium</taxon>
    </lineage>
</organism>
<protein>
    <recommendedName>
        <fullName evidence="3">CdiA toxin EC869-like domain-containing protein</fullName>
    </recommendedName>
</protein>
<evidence type="ECO:0000313" key="4">
    <source>
        <dbReference type="EMBL" id="EMS73905.1"/>
    </source>
</evidence>
<accession>S0FNW4</accession>
<feature type="region of interest" description="Disordered" evidence="1">
    <location>
        <begin position="334"/>
        <end position="359"/>
    </location>
</feature>
<evidence type="ECO:0000256" key="2">
    <source>
        <dbReference type="SAM" id="Phobius"/>
    </source>
</evidence>
<evidence type="ECO:0000313" key="5">
    <source>
        <dbReference type="Proteomes" id="UP000014155"/>
    </source>
</evidence>
<comment type="caution">
    <text evidence="4">The sequence shown here is derived from an EMBL/GenBank/DDBJ whole genome shotgun (WGS) entry which is preliminary data.</text>
</comment>
<dbReference type="EMBL" id="AORV01000010">
    <property type="protein sequence ID" value="EMS73905.1"/>
    <property type="molecule type" value="Genomic_DNA"/>
</dbReference>
<keyword evidence="2" id="KW-1133">Transmembrane helix</keyword>
<keyword evidence="2" id="KW-0472">Membrane</keyword>
<keyword evidence="2" id="KW-0812">Transmembrane</keyword>
<feature type="transmembrane region" description="Helical" evidence="2">
    <location>
        <begin position="12"/>
        <end position="37"/>
    </location>
</feature>
<evidence type="ECO:0000259" key="3">
    <source>
        <dbReference type="Pfam" id="PF21111"/>
    </source>
</evidence>
<reference evidence="4 5" key="1">
    <citation type="journal article" date="2013" name="Genome Announc.">
        <title>Draft Genome Sequence of the Cellulolytic, Mesophilic, Anaerobic Bacterium Clostridium termitidis Strain CT1112 (DSM 5398).</title>
        <authorList>
            <person name="Lal S."/>
            <person name="Ramachandran U."/>
            <person name="Zhang X."/>
            <person name="Munir R."/>
            <person name="Sparling R."/>
            <person name="Levin D.B."/>
        </authorList>
    </citation>
    <scope>NUCLEOTIDE SEQUENCE [LARGE SCALE GENOMIC DNA]</scope>
    <source>
        <strain evidence="4 5">CT1112</strain>
    </source>
</reference>
<evidence type="ECO:0000256" key="1">
    <source>
        <dbReference type="SAM" id="MobiDB-lite"/>
    </source>
</evidence>
<feature type="compositionally biased region" description="Basic and acidic residues" evidence="1">
    <location>
        <begin position="347"/>
        <end position="359"/>
    </location>
</feature>
<feature type="domain" description="CdiA toxin EC869-like" evidence="3">
    <location>
        <begin position="227"/>
        <end position="331"/>
    </location>
</feature>
<sequence>MKRNRFRKGAITVEAAVILPFFIIGVMSFAFILKIYFTHEIMQNALAGACRQMGVYGLLYYKTNAEEVIGGIEKFSSSNTVEDTLGDNWLASSIREAGKDVTDRVRAQVALIPAARLLVGNQLEACFNTAVEKGLLGLNIEDGFEGLDFSESRMLADGRSIDISVGYKMRFPFLSGLLPGVKIRQTSSVCIWAGEEGVGGSGDEEENNKSVWDMTNLKRGQEIRKLQGANLPFNFPTVAKYGNGTVTSIKSLNIEEAYYKDPVNLEKKITSYINKLKEFNGGTCGEVSIRSSDIFRKELLLIIPEIELASNQQSVIDKCIGLAESRGITLKPVKAYGKQGSGGTKADTGESGEKKAEND</sequence>